<evidence type="ECO:0000256" key="10">
    <source>
        <dbReference type="ARBA" id="ARBA00023136"/>
    </source>
</evidence>
<feature type="transmembrane region" description="Helical" evidence="12">
    <location>
        <begin position="81"/>
        <end position="99"/>
    </location>
</feature>
<evidence type="ECO:0000256" key="11">
    <source>
        <dbReference type="ARBA" id="ARBA00023303"/>
    </source>
</evidence>
<evidence type="ECO:0000313" key="15">
    <source>
        <dbReference type="EMBL" id="PWE00209.1"/>
    </source>
</evidence>
<dbReference type="GO" id="GO:0001508">
    <property type="term" value="P:action potential"/>
    <property type="evidence" value="ECO:0007669"/>
    <property type="project" value="TreeGrafter"/>
</dbReference>
<dbReference type="Pfam" id="PF00520">
    <property type="entry name" value="Ion_trans"/>
    <property type="match status" value="1"/>
</dbReference>
<feature type="transmembrane region" description="Helical" evidence="12">
    <location>
        <begin position="206"/>
        <end position="226"/>
    </location>
</feature>
<evidence type="ECO:0000256" key="6">
    <source>
        <dbReference type="ARBA" id="ARBA00022882"/>
    </source>
</evidence>
<dbReference type="AlphaFoldDB" id="A0A2U2BAX4"/>
<dbReference type="OrthoDB" id="9799090at2"/>
<keyword evidence="11" id="KW-0407">Ion channel</keyword>
<dbReference type="GO" id="GO:0008076">
    <property type="term" value="C:voltage-gated potassium channel complex"/>
    <property type="evidence" value="ECO:0007669"/>
    <property type="project" value="InterPro"/>
</dbReference>
<dbReference type="SUPFAM" id="SSF81324">
    <property type="entry name" value="Voltage-gated potassium channels"/>
    <property type="match status" value="1"/>
</dbReference>
<comment type="caution">
    <text evidence="15">The sequence shown here is derived from an EMBL/GenBank/DDBJ whole genome shotgun (WGS) entry which is preliminary data.</text>
</comment>
<dbReference type="InterPro" id="IPR005821">
    <property type="entry name" value="Ion_trans_dom"/>
</dbReference>
<dbReference type="PANTHER" id="PTHR11537:SF254">
    <property type="entry name" value="POTASSIUM VOLTAGE-GATED CHANNEL PROTEIN SHAB"/>
    <property type="match status" value="1"/>
</dbReference>
<dbReference type="InterPro" id="IPR028325">
    <property type="entry name" value="VG_K_chnl"/>
</dbReference>
<sequence length="261" mass="29610">MSLKKKLYIIVFYTNTRAGRFFDQALLWAILISILTVLLESVESLNERHGALFEGVEWFFTLLFTFEYILRIYISPKPSNYIFSFWGVIDFLAAIPLYVSLFYPGAQFLFVIRFLRFLRVFRVMKLARFTSEAKALSVALRSSMYKITIFFTSILILVLLLGTLMYVVEGRGDGFDSIPESIYWAIITITTVGYGDLVPQTSLGKFISSVVMIIGYAIIAVPTGIVTSEMSKNRKESTGCLKCGNPNPDDARYCNKCGEKI</sequence>
<organism evidence="15 16">
    <name type="scientific">Marinilabilia rubra</name>
    <dbReference type="NCBI Taxonomy" id="2162893"/>
    <lineage>
        <taxon>Bacteria</taxon>
        <taxon>Pseudomonadati</taxon>
        <taxon>Bacteroidota</taxon>
        <taxon>Bacteroidia</taxon>
        <taxon>Marinilabiliales</taxon>
        <taxon>Marinilabiliaceae</taxon>
        <taxon>Marinilabilia</taxon>
    </lineage>
</organism>
<evidence type="ECO:0000256" key="5">
    <source>
        <dbReference type="ARBA" id="ARBA00022826"/>
    </source>
</evidence>
<dbReference type="PANTHER" id="PTHR11537">
    <property type="entry name" value="VOLTAGE-GATED POTASSIUM CHANNEL"/>
    <property type="match status" value="1"/>
</dbReference>
<keyword evidence="5" id="KW-0631">Potassium channel</keyword>
<dbReference type="Proteomes" id="UP000244956">
    <property type="component" value="Unassembled WGS sequence"/>
</dbReference>
<feature type="domain" description="Zinc-ribbon" evidence="14">
    <location>
        <begin position="240"/>
        <end position="260"/>
    </location>
</feature>
<dbReference type="EMBL" id="QEWP01000004">
    <property type="protein sequence ID" value="PWE00209.1"/>
    <property type="molecule type" value="Genomic_DNA"/>
</dbReference>
<accession>A0A2U2BAX4</accession>
<evidence type="ECO:0000259" key="14">
    <source>
        <dbReference type="Pfam" id="PF13240"/>
    </source>
</evidence>
<name>A0A2U2BAX4_9BACT</name>
<evidence type="ECO:0000256" key="4">
    <source>
        <dbReference type="ARBA" id="ARBA00022692"/>
    </source>
</evidence>
<keyword evidence="2" id="KW-0813">Transport</keyword>
<protein>
    <submittedName>
        <fullName evidence="15">Ion transporter</fullName>
    </submittedName>
</protein>
<dbReference type="RefSeq" id="WP_109263832.1">
    <property type="nucleotide sequence ID" value="NZ_QEWP01000004.1"/>
</dbReference>
<feature type="transmembrane region" description="Helical" evidence="12">
    <location>
        <begin position="21"/>
        <end position="39"/>
    </location>
</feature>
<comment type="subcellular location">
    <subcellularLocation>
        <location evidence="1">Membrane</location>
        <topology evidence="1">Multi-pass membrane protein</topology>
    </subcellularLocation>
</comment>
<proteinExistence type="predicted"/>
<reference evidence="15 16" key="1">
    <citation type="submission" date="2018-05" db="EMBL/GenBank/DDBJ databases">
        <title>Marinilabilia rubrum sp. nov., isolated from saltern sediment.</title>
        <authorList>
            <person name="Zhang R."/>
        </authorList>
    </citation>
    <scope>NUCLEOTIDE SEQUENCE [LARGE SCALE GENOMIC DNA]</scope>
    <source>
        <strain evidence="15 16">WTE16</strain>
    </source>
</reference>
<dbReference type="InterPro" id="IPR027359">
    <property type="entry name" value="Volt_channel_dom_sf"/>
</dbReference>
<evidence type="ECO:0000256" key="3">
    <source>
        <dbReference type="ARBA" id="ARBA00022538"/>
    </source>
</evidence>
<dbReference type="PRINTS" id="PR00169">
    <property type="entry name" value="KCHANNEL"/>
</dbReference>
<dbReference type="InterPro" id="IPR026870">
    <property type="entry name" value="Zinc_ribbon_dom"/>
</dbReference>
<keyword evidence="16" id="KW-1185">Reference proteome</keyword>
<dbReference type="GO" id="GO:0005249">
    <property type="term" value="F:voltage-gated potassium channel activity"/>
    <property type="evidence" value="ECO:0007669"/>
    <property type="project" value="InterPro"/>
</dbReference>
<dbReference type="Pfam" id="PF13240">
    <property type="entry name" value="Zn_Ribbon_1"/>
    <property type="match status" value="1"/>
</dbReference>
<keyword evidence="7" id="KW-0630">Potassium</keyword>
<evidence type="ECO:0000256" key="1">
    <source>
        <dbReference type="ARBA" id="ARBA00004141"/>
    </source>
</evidence>
<evidence type="ECO:0000256" key="2">
    <source>
        <dbReference type="ARBA" id="ARBA00022448"/>
    </source>
</evidence>
<evidence type="ECO:0000256" key="12">
    <source>
        <dbReference type="SAM" id="Phobius"/>
    </source>
</evidence>
<keyword evidence="10 12" id="KW-0472">Membrane</keyword>
<evidence type="ECO:0000259" key="13">
    <source>
        <dbReference type="Pfam" id="PF00520"/>
    </source>
</evidence>
<dbReference type="Gene3D" id="1.10.287.70">
    <property type="match status" value="1"/>
</dbReference>
<feature type="transmembrane region" description="Helical" evidence="12">
    <location>
        <begin position="145"/>
        <end position="168"/>
    </location>
</feature>
<dbReference type="Gene3D" id="1.20.120.350">
    <property type="entry name" value="Voltage-gated potassium channels. Chain C"/>
    <property type="match status" value="1"/>
</dbReference>
<keyword evidence="3" id="KW-0633">Potassium transport</keyword>
<gene>
    <name evidence="15" type="ORF">DDZ16_07615</name>
</gene>
<feature type="transmembrane region" description="Helical" evidence="12">
    <location>
        <begin position="51"/>
        <end position="69"/>
    </location>
</feature>
<keyword evidence="9" id="KW-0406">Ion transport</keyword>
<keyword evidence="6" id="KW-0851">Voltage-gated channel</keyword>
<evidence type="ECO:0000256" key="7">
    <source>
        <dbReference type="ARBA" id="ARBA00022958"/>
    </source>
</evidence>
<evidence type="ECO:0000256" key="9">
    <source>
        <dbReference type="ARBA" id="ARBA00023065"/>
    </source>
</evidence>
<evidence type="ECO:0000256" key="8">
    <source>
        <dbReference type="ARBA" id="ARBA00022989"/>
    </source>
</evidence>
<evidence type="ECO:0000313" key="16">
    <source>
        <dbReference type="Proteomes" id="UP000244956"/>
    </source>
</evidence>
<keyword evidence="4 12" id="KW-0812">Transmembrane</keyword>
<keyword evidence="8 12" id="KW-1133">Transmembrane helix</keyword>
<feature type="domain" description="Ion transport" evidence="13">
    <location>
        <begin position="20"/>
        <end position="236"/>
    </location>
</feature>